<accession>A0A2W4R5G0</accession>
<dbReference type="EMBL" id="QJPH01000314">
    <property type="protein sequence ID" value="PZN78723.1"/>
    <property type="molecule type" value="Genomic_DNA"/>
</dbReference>
<dbReference type="PANTHER" id="PTHR37417">
    <property type="entry name" value="67 KDA MYOSIN-CROSS-REACTIVE ANTIGEN FAMILY PROTEIN (AFU_ORTHOLOGUE AFUA_5G09970)"/>
    <property type="match status" value="1"/>
</dbReference>
<dbReference type="PANTHER" id="PTHR37417:SF2">
    <property type="entry name" value="67 KDA MYOSIN-CROSS-REACTIVE ANTIGEN FAMILY PROTEIN (AFU_ORTHOLOGUE AFUA_5G09970)"/>
    <property type="match status" value="1"/>
</dbReference>
<dbReference type="AlphaFoldDB" id="A0A2W4R5G0"/>
<comment type="caution">
    <text evidence="1">The sequence shown here is derived from an EMBL/GenBank/DDBJ whole genome shotgun (WGS) entry which is preliminary data.</text>
</comment>
<gene>
    <name evidence="1" type="ORF">DM484_12675</name>
</gene>
<dbReference type="GO" id="GO:0071949">
    <property type="term" value="F:FAD binding"/>
    <property type="evidence" value="ECO:0007669"/>
    <property type="project" value="InterPro"/>
</dbReference>
<name>A0A2W4R5G0_9GAMM</name>
<dbReference type="InterPro" id="IPR010354">
    <property type="entry name" value="Oleate_hydratase"/>
</dbReference>
<protein>
    <submittedName>
        <fullName evidence="1">Oleate hydratase</fullName>
    </submittedName>
</protein>
<reference evidence="1 2" key="1">
    <citation type="journal article" date="2018" name="Aquat. Microb. Ecol.">
        <title>Gammaproteobacterial methanotrophs dominate.</title>
        <authorList>
            <person name="Rissanen A.J."/>
            <person name="Saarenheimo J."/>
            <person name="Tiirola M."/>
            <person name="Peura S."/>
            <person name="Aalto S.L."/>
            <person name="Karvinen A."/>
            <person name="Nykanen H."/>
        </authorList>
    </citation>
    <scope>NUCLEOTIDE SEQUENCE [LARGE SCALE GENOMIC DNA]</scope>
    <source>
        <strain evidence="1">AMbin10</strain>
    </source>
</reference>
<dbReference type="Pfam" id="PF06100">
    <property type="entry name" value="MCRA"/>
    <property type="match status" value="1"/>
</dbReference>
<dbReference type="Proteomes" id="UP000249396">
    <property type="component" value="Unassembled WGS sequence"/>
</dbReference>
<evidence type="ECO:0000313" key="1">
    <source>
        <dbReference type="EMBL" id="PZN78723.1"/>
    </source>
</evidence>
<dbReference type="GO" id="GO:0050151">
    <property type="term" value="F:oleate hydratase activity"/>
    <property type="evidence" value="ECO:0007669"/>
    <property type="project" value="InterPro"/>
</dbReference>
<dbReference type="Gene3D" id="3.50.50.60">
    <property type="entry name" value="FAD/NAD(P)-binding domain"/>
    <property type="match status" value="2"/>
</dbReference>
<sequence length="543" mass="60403">MQYTQKTNTTDITVDADTTHDNQIKAYFIGSGIASLAGAAFLIRDGLFPGKSIHIFEELKSAGGSLDGAGSAETGYVIRGGRMLEQHYACTYGLFASIPSPTDIAKSVKDEIVEFSQKYVSSSRCRLVRDGKKVDVSSFELNEKDRLDLLALIIHSEDSLGDKSIEEWFSTSFFENNFWLMWATMFAFQPWHSAVELKRYLLRFIQLFPDFNTMGGVWRTPYNQYDSMVLPLFAWLKGEGVQFLLNTEVTGLDFDIGGSGRAVKNIRYQCDGGNKNIAIAEHDLVFVTLGCMTEGSSLGSMSTPAILNSKESGGSWRLWEDIANGRPGFGHPGVFSNHIEQTKWQSFTVTLNDPAFFAFMEEFTGNAAGTGGLVTLADSNWFMSVVLAHQPHFINQPENIFVFWGYALAPDRIGDFVKKPMSECTGKEILIELFQHLKLGNKAQPIIDAAICIPCMMPFITSQFMPRIKGDRPEVVPFGAKNFAFIGQFCEIPDDVVFTVEYSVRSAQMAVYALLGIDKDIPPVFKGQHDVGVLLNALKTMYR</sequence>
<evidence type="ECO:0000313" key="2">
    <source>
        <dbReference type="Proteomes" id="UP000249396"/>
    </source>
</evidence>
<dbReference type="GO" id="GO:0006631">
    <property type="term" value="P:fatty acid metabolic process"/>
    <property type="evidence" value="ECO:0007669"/>
    <property type="project" value="InterPro"/>
</dbReference>
<organism evidence="1 2">
    <name type="scientific">Candidatus Methylumidiphilus alinenensis</name>
    <dbReference type="NCBI Taxonomy" id="2202197"/>
    <lineage>
        <taxon>Bacteria</taxon>
        <taxon>Pseudomonadati</taxon>
        <taxon>Pseudomonadota</taxon>
        <taxon>Gammaproteobacteria</taxon>
        <taxon>Methylococcales</taxon>
        <taxon>Candidatus Methylumidiphilus</taxon>
    </lineage>
</organism>
<dbReference type="InterPro" id="IPR036188">
    <property type="entry name" value="FAD/NAD-bd_sf"/>
</dbReference>
<dbReference type="Gene3D" id="3.30.9.80">
    <property type="match status" value="1"/>
</dbReference>
<proteinExistence type="predicted"/>
<dbReference type="SUPFAM" id="SSF51905">
    <property type="entry name" value="FAD/NAD(P)-binding domain"/>
    <property type="match status" value="1"/>
</dbReference>
<dbReference type="NCBIfam" id="NF010584">
    <property type="entry name" value="PRK13977.1"/>
    <property type="match status" value="1"/>
</dbReference>